<evidence type="ECO:0000256" key="1">
    <source>
        <dbReference type="ARBA" id="ARBA00022723"/>
    </source>
</evidence>
<dbReference type="InterPro" id="IPR041854">
    <property type="entry name" value="BFD-like_2Fe2S-bd_dom_sf"/>
</dbReference>
<evidence type="ECO:0000313" key="7">
    <source>
        <dbReference type="Proteomes" id="UP000265643"/>
    </source>
</evidence>
<dbReference type="CDD" id="cd19946">
    <property type="entry name" value="GlpA-like_Fer2_BFD-like"/>
    <property type="match status" value="1"/>
</dbReference>
<proteinExistence type="predicted"/>
<protein>
    <recommendedName>
        <fullName evidence="5">4Fe-4S ferredoxin-type domain-containing protein</fullName>
    </recommendedName>
</protein>
<accession>A0A391P8X3</accession>
<dbReference type="RefSeq" id="WP_117888632.1">
    <property type="nucleotide sequence ID" value="NZ_BHGK01000001.1"/>
</dbReference>
<evidence type="ECO:0000259" key="5">
    <source>
        <dbReference type="PROSITE" id="PS51379"/>
    </source>
</evidence>
<keyword evidence="7" id="KW-1185">Reference proteome</keyword>
<dbReference type="InterPro" id="IPR017896">
    <property type="entry name" value="4Fe4S_Fe-S-bd"/>
</dbReference>
<gene>
    <name evidence="6" type="ORF">KGMB01110_18240</name>
</gene>
<organism evidence="6 7">
    <name type="scientific">Mediterraneibacter butyricigenes</name>
    <dbReference type="NCBI Taxonomy" id="2316025"/>
    <lineage>
        <taxon>Bacteria</taxon>
        <taxon>Bacillati</taxon>
        <taxon>Bacillota</taxon>
        <taxon>Clostridia</taxon>
        <taxon>Lachnospirales</taxon>
        <taxon>Lachnospiraceae</taxon>
        <taxon>Mediterraneibacter</taxon>
    </lineage>
</organism>
<dbReference type="Gene3D" id="3.30.70.20">
    <property type="match status" value="1"/>
</dbReference>
<dbReference type="InterPro" id="IPR051691">
    <property type="entry name" value="Metab_Enz_Cyan_OpOx_G3PDH"/>
</dbReference>
<keyword evidence="3" id="KW-0408">Iron</keyword>
<dbReference type="Proteomes" id="UP000265643">
    <property type="component" value="Unassembled WGS sequence"/>
</dbReference>
<dbReference type="Pfam" id="PF12838">
    <property type="entry name" value="Fer4_7"/>
    <property type="match status" value="1"/>
</dbReference>
<dbReference type="Pfam" id="PF04324">
    <property type="entry name" value="Fer2_BFD"/>
    <property type="match status" value="1"/>
</dbReference>
<dbReference type="Gene3D" id="1.10.10.1100">
    <property type="entry name" value="BFD-like [2Fe-2S]-binding domain"/>
    <property type="match status" value="1"/>
</dbReference>
<dbReference type="PROSITE" id="PS00198">
    <property type="entry name" value="4FE4S_FER_1"/>
    <property type="match status" value="1"/>
</dbReference>
<dbReference type="InterPro" id="IPR007419">
    <property type="entry name" value="BFD-like_2Fe2S-bd_dom"/>
</dbReference>
<evidence type="ECO:0000313" key="6">
    <source>
        <dbReference type="EMBL" id="GCA67388.1"/>
    </source>
</evidence>
<feature type="domain" description="4Fe-4S ferredoxin-type" evidence="5">
    <location>
        <begin position="29"/>
        <end position="58"/>
    </location>
</feature>
<dbReference type="AlphaFoldDB" id="A0A391P8X3"/>
<comment type="caution">
    <text evidence="6">The sequence shown here is derived from an EMBL/GenBank/DDBJ whole genome shotgun (WGS) entry which is preliminary data.</text>
</comment>
<dbReference type="PROSITE" id="PS51379">
    <property type="entry name" value="4FE4S_FER_2"/>
    <property type="match status" value="2"/>
</dbReference>
<feature type="domain" description="4Fe-4S ferredoxin-type" evidence="5">
    <location>
        <begin position="61"/>
        <end position="90"/>
    </location>
</feature>
<dbReference type="SUPFAM" id="SSF54862">
    <property type="entry name" value="4Fe-4S ferredoxins"/>
    <property type="match status" value="1"/>
</dbReference>
<dbReference type="EMBL" id="BHGK01000001">
    <property type="protein sequence ID" value="GCA67388.1"/>
    <property type="molecule type" value="Genomic_DNA"/>
</dbReference>
<evidence type="ECO:0000256" key="2">
    <source>
        <dbReference type="ARBA" id="ARBA00023002"/>
    </source>
</evidence>
<keyword evidence="1" id="KW-0479">Metal-binding</keyword>
<sequence length="283" mass="31278">MLAKNGYLDLEEIMDIPGFPGLETLAGKKCVVVECKQNIPCNPCEAACPHHAITIGEPITNLPVVDPEKCIGCGLCVAQCPGQACFLVDQSHEDYDTVTLPYEYYPLPEKDQEVYGLGRDGKYLVKATVVRVVMTKMNDRTAVIEIKVPKGFGMKVRNISTDGKRIASEDTNEKPSEEALKQINEDQMYVCRCEEITKEEVIQAVRAGATSVNEVKRLLRAGMGLCQGRNCAKTIERIIAQELGVAPSQVPQATKRGPVRAIKLTGYTSLDIEAQEEMFEHDW</sequence>
<dbReference type="PANTHER" id="PTHR42949:SF3">
    <property type="entry name" value="ANAEROBIC GLYCEROL-3-PHOSPHATE DEHYDROGENASE SUBUNIT B"/>
    <property type="match status" value="1"/>
</dbReference>
<keyword evidence="2" id="KW-0560">Oxidoreductase</keyword>
<dbReference type="InterPro" id="IPR017900">
    <property type="entry name" value="4Fe4S_Fe_S_CS"/>
</dbReference>
<dbReference type="GO" id="GO:0016491">
    <property type="term" value="F:oxidoreductase activity"/>
    <property type="evidence" value="ECO:0007669"/>
    <property type="project" value="UniProtKB-KW"/>
</dbReference>
<evidence type="ECO:0000256" key="3">
    <source>
        <dbReference type="ARBA" id="ARBA00023004"/>
    </source>
</evidence>
<dbReference type="GO" id="GO:0046872">
    <property type="term" value="F:metal ion binding"/>
    <property type="evidence" value="ECO:0007669"/>
    <property type="project" value="UniProtKB-KW"/>
</dbReference>
<dbReference type="GO" id="GO:0051536">
    <property type="term" value="F:iron-sulfur cluster binding"/>
    <property type="evidence" value="ECO:0007669"/>
    <property type="project" value="UniProtKB-KW"/>
</dbReference>
<reference evidence="7" key="1">
    <citation type="submission" date="2018-09" db="EMBL/GenBank/DDBJ databases">
        <title>Draft Genome Sequence of Mediterraneibacter sp. KCTC 15684.</title>
        <authorList>
            <person name="Kim J.S."/>
            <person name="Han K.I."/>
            <person name="Suh M.K."/>
            <person name="Lee K.C."/>
            <person name="Eom M.K."/>
            <person name="Lee J.H."/>
            <person name="Park S.H."/>
            <person name="Kang S.W."/>
            <person name="Park J.E."/>
            <person name="Oh B.S."/>
            <person name="Yu S.Y."/>
            <person name="Choi S.H."/>
            <person name="Lee D.H."/>
            <person name="Yoon H."/>
            <person name="Kim B."/>
            <person name="Yang S.J."/>
            <person name="Lee J.S."/>
        </authorList>
    </citation>
    <scope>NUCLEOTIDE SEQUENCE [LARGE SCALE GENOMIC DNA]</scope>
    <source>
        <strain evidence="7">KCTC 15684</strain>
    </source>
</reference>
<evidence type="ECO:0000256" key="4">
    <source>
        <dbReference type="ARBA" id="ARBA00023014"/>
    </source>
</evidence>
<dbReference type="PANTHER" id="PTHR42949">
    <property type="entry name" value="ANAEROBIC GLYCEROL-3-PHOSPHATE DEHYDROGENASE SUBUNIT B"/>
    <property type="match status" value="1"/>
</dbReference>
<keyword evidence="4" id="KW-0411">Iron-sulfur</keyword>
<name>A0A391P8X3_9FIRM</name>